<name>A0A9D1SX82_9FIRM</name>
<comment type="caution">
    <text evidence="2">The sequence shown here is derived from an EMBL/GenBank/DDBJ whole genome shotgun (WGS) entry which is preliminary data.</text>
</comment>
<gene>
    <name evidence="2" type="ORF">IAC73_06325</name>
</gene>
<feature type="transmembrane region" description="Helical" evidence="1">
    <location>
        <begin position="105"/>
        <end position="126"/>
    </location>
</feature>
<evidence type="ECO:0000256" key="1">
    <source>
        <dbReference type="SAM" id="Phobius"/>
    </source>
</evidence>
<evidence type="ECO:0000313" key="3">
    <source>
        <dbReference type="Proteomes" id="UP000886857"/>
    </source>
</evidence>
<organism evidence="2 3">
    <name type="scientific">Candidatus Limadaptatus stercoripullorum</name>
    <dbReference type="NCBI Taxonomy" id="2840846"/>
    <lineage>
        <taxon>Bacteria</taxon>
        <taxon>Bacillati</taxon>
        <taxon>Bacillota</taxon>
        <taxon>Clostridia</taxon>
        <taxon>Eubacteriales</taxon>
        <taxon>Candidatus Limadaptatus</taxon>
    </lineage>
</organism>
<keyword evidence="1" id="KW-0812">Transmembrane</keyword>
<dbReference type="AlphaFoldDB" id="A0A9D1SX82"/>
<proteinExistence type="predicted"/>
<keyword evidence="1" id="KW-0472">Membrane</keyword>
<reference evidence="2" key="2">
    <citation type="journal article" date="2021" name="PeerJ">
        <title>Extensive microbial diversity within the chicken gut microbiome revealed by metagenomics and culture.</title>
        <authorList>
            <person name="Gilroy R."/>
            <person name="Ravi A."/>
            <person name="Getino M."/>
            <person name="Pursley I."/>
            <person name="Horton D.L."/>
            <person name="Alikhan N.F."/>
            <person name="Baker D."/>
            <person name="Gharbi K."/>
            <person name="Hall N."/>
            <person name="Watson M."/>
            <person name="Adriaenssens E.M."/>
            <person name="Foster-Nyarko E."/>
            <person name="Jarju S."/>
            <person name="Secka A."/>
            <person name="Antonio M."/>
            <person name="Oren A."/>
            <person name="Chaudhuri R.R."/>
            <person name="La Ragione R."/>
            <person name="Hildebrand F."/>
            <person name="Pallen M.J."/>
        </authorList>
    </citation>
    <scope>NUCLEOTIDE SEQUENCE</scope>
    <source>
        <strain evidence="2">10406</strain>
    </source>
</reference>
<evidence type="ECO:0000313" key="2">
    <source>
        <dbReference type="EMBL" id="HIU99440.1"/>
    </source>
</evidence>
<dbReference type="EMBL" id="DVOE01000093">
    <property type="protein sequence ID" value="HIU99440.1"/>
    <property type="molecule type" value="Genomic_DNA"/>
</dbReference>
<reference evidence="2" key="1">
    <citation type="submission" date="2020-10" db="EMBL/GenBank/DDBJ databases">
        <authorList>
            <person name="Gilroy R."/>
        </authorList>
    </citation>
    <scope>NUCLEOTIDE SEQUENCE</scope>
    <source>
        <strain evidence="2">10406</strain>
    </source>
</reference>
<dbReference type="Proteomes" id="UP000886857">
    <property type="component" value="Unassembled WGS sequence"/>
</dbReference>
<keyword evidence="1" id="KW-1133">Transmembrane helix</keyword>
<sequence length="132" mass="14790">MALEKQHVLTKKERAVMRAVYKAADKRAGTCLMSPLDLYDALSLDLDFDDDELDSTLRNLEIDDYFDITRSDRKGELVYCINMHQKGLAFARVEKAFRSNIRFKILLAVVGGLCSGAAALGIRLLIQHLSGL</sequence>
<protein>
    <submittedName>
        <fullName evidence="2">Uncharacterized protein</fullName>
    </submittedName>
</protein>
<accession>A0A9D1SX82</accession>